<accession>A0A9D4LV16</accession>
<organism evidence="1 2">
    <name type="scientific">Dreissena polymorpha</name>
    <name type="common">Zebra mussel</name>
    <name type="synonym">Mytilus polymorpha</name>
    <dbReference type="NCBI Taxonomy" id="45954"/>
    <lineage>
        <taxon>Eukaryota</taxon>
        <taxon>Metazoa</taxon>
        <taxon>Spiralia</taxon>
        <taxon>Lophotrochozoa</taxon>
        <taxon>Mollusca</taxon>
        <taxon>Bivalvia</taxon>
        <taxon>Autobranchia</taxon>
        <taxon>Heteroconchia</taxon>
        <taxon>Euheterodonta</taxon>
        <taxon>Imparidentia</taxon>
        <taxon>Neoheterodontei</taxon>
        <taxon>Myida</taxon>
        <taxon>Dreissenoidea</taxon>
        <taxon>Dreissenidae</taxon>
        <taxon>Dreissena</taxon>
    </lineage>
</organism>
<reference evidence="1" key="1">
    <citation type="journal article" date="2019" name="bioRxiv">
        <title>The Genome of the Zebra Mussel, Dreissena polymorpha: A Resource for Invasive Species Research.</title>
        <authorList>
            <person name="McCartney M.A."/>
            <person name="Auch B."/>
            <person name="Kono T."/>
            <person name="Mallez S."/>
            <person name="Zhang Y."/>
            <person name="Obille A."/>
            <person name="Becker A."/>
            <person name="Abrahante J.E."/>
            <person name="Garbe J."/>
            <person name="Badalamenti J.P."/>
            <person name="Herman A."/>
            <person name="Mangelson H."/>
            <person name="Liachko I."/>
            <person name="Sullivan S."/>
            <person name="Sone E.D."/>
            <person name="Koren S."/>
            <person name="Silverstein K.A.T."/>
            <person name="Beckman K.B."/>
            <person name="Gohl D.M."/>
        </authorList>
    </citation>
    <scope>NUCLEOTIDE SEQUENCE</scope>
    <source>
        <strain evidence="1">Duluth1</strain>
        <tissue evidence="1">Whole animal</tissue>
    </source>
</reference>
<evidence type="ECO:0000313" key="1">
    <source>
        <dbReference type="EMBL" id="KAH3864561.1"/>
    </source>
</evidence>
<reference evidence="1" key="2">
    <citation type="submission" date="2020-11" db="EMBL/GenBank/DDBJ databases">
        <authorList>
            <person name="McCartney M.A."/>
            <person name="Auch B."/>
            <person name="Kono T."/>
            <person name="Mallez S."/>
            <person name="Becker A."/>
            <person name="Gohl D.M."/>
            <person name="Silverstein K.A.T."/>
            <person name="Koren S."/>
            <person name="Bechman K.B."/>
            <person name="Herman A."/>
            <person name="Abrahante J.E."/>
            <person name="Garbe J."/>
        </authorList>
    </citation>
    <scope>NUCLEOTIDE SEQUENCE</scope>
    <source>
        <strain evidence="1">Duluth1</strain>
        <tissue evidence="1">Whole animal</tissue>
    </source>
</reference>
<comment type="caution">
    <text evidence="1">The sequence shown here is derived from an EMBL/GenBank/DDBJ whole genome shotgun (WGS) entry which is preliminary data.</text>
</comment>
<evidence type="ECO:0000313" key="2">
    <source>
        <dbReference type="Proteomes" id="UP000828390"/>
    </source>
</evidence>
<dbReference type="EMBL" id="JAIWYP010000002">
    <property type="protein sequence ID" value="KAH3864561.1"/>
    <property type="molecule type" value="Genomic_DNA"/>
</dbReference>
<dbReference type="AlphaFoldDB" id="A0A9D4LV16"/>
<gene>
    <name evidence="1" type="ORF">DPMN_027580</name>
</gene>
<name>A0A9D4LV16_DREPO</name>
<sequence>MNRYVRLPLHIPRQEPAALILRQRIPRHDLAVYKLLIHTQSQMVILCFTQFSFRRSANRFSVDRTQ</sequence>
<protein>
    <submittedName>
        <fullName evidence="1">Uncharacterized protein</fullName>
    </submittedName>
</protein>
<proteinExistence type="predicted"/>
<dbReference type="Proteomes" id="UP000828390">
    <property type="component" value="Unassembled WGS sequence"/>
</dbReference>
<keyword evidence="2" id="KW-1185">Reference proteome</keyword>